<keyword evidence="4 9" id="KW-0560">Oxidoreductase</keyword>
<dbReference type="InterPro" id="IPR001557">
    <property type="entry name" value="L-lactate/malate_DH"/>
</dbReference>
<dbReference type="Gene3D" id="3.40.50.720">
    <property type="entry name" value="NAD(P)-binding Rossmann-like Domain"/>
    <property type="match status" value="1"/>
</dbReference>
<dbReference type="Pfam" id="PF02866">
    <property type="entry name" value="Ldh_1_C"/>
    <property type="match status" value="1"/>
</dbReference>
<dbReference type="Pfam" id="PF00056">
    <property type="entry name" value="Ldh_1_N"/>
    <property type="match status" value="1"/>
</dbReference>
<comment type="catalytic activity">
    <reaction evidence="6 9">
        <text>(S)-lactate + NAD(+) = pyruvate + NADH + H(+)</text>
        <dbReference type="Rhea" id="RHEA:23444"/>
        <dbReference type="ChEBI" id="CHEBI:15361"/>
        <dbReference type="ChEBI" id="CHEBI:15378"/>
        <dbReference type="ChEBI" id="CHEBI:16651"/>
        <dbReference type="ChEBI" id="CHEBI:57540"/>
        <dbReference type="ChEBI" id="CHEBI:57945"/>
        <dbReference type="EC" id="1.1.1.27"/>
    </reaction>
</comment>
<dbReference type="Proteomes" id="UP000829291">
    <property type="component" value="Chromosome 2"/>
</dbReference>
<feature type="binding site" evidence="8">
    <location>
        <begin position="90"/>
        <end position="95"/>
    </location>
    <ligand>
        <name>NAD(+)</name>
        <dbReference type="ChEBI" id="CHEBI:57540"/>
    </ligand>
</feature>
<keyword evidence="5 8" id="KW-0520">NAD</keyword>
<dbReference type="RefSeq" id="XP_015523480.2">
    <property type="nucleotide sequence ID" value="XM_015667994.2"/>
</dbReference>
<dbReference type="InterPro" id="IPR018177">
    <property type="entry name" value="L-lactate_DH_AS"/>
</dbReference>
<dbReference type="PROSITE" id="PS00064">
    <property type="entry name" value="L_LDH"/>
    <property type="match status" value="1"/>
</dbReference>
<dbReference type="GO" id="GO:0004459">
    <property type="term" value="F:L-lactate dehydrogenase (NAD+) activity"/>
    <property type="evidence" value="ECO:0007669"/>
    <property type="project" value="UniProtKB-EC"/>
</dbReference>
<evidence type="ECO:0000256" key="9">
    <source>
        <dbReference type="RuleBase" id="RU000496"/>
    </source>
</evidence>
<dbReference type="InterPro" id="IPR036291">
    <property type="entry name" value="NAD(P)-bd_dom_sf"/>
</dbReference>
<evidence type="ECO:0000259" key="10">
    <source>
        <dbReference type="Pfam" id="PF00056"/>
    </source>
</evidence>
<dbReference type="PRINTS" id="PR00086">
    <property type="entry name" value="LLDHDRGNASE"/>
</dbReference>
<comment type="pathway">
    <text evidence="1 9">Fermentation; pyruvate fermentation to lactate; (S)-lactate from pyruvate: step 1/1.</text>
</comment>
<dbReference type="InParanoid" id="A0A6J0CAP4"/>
<feature type="active site" description="Proton acceptor" evidence="7">
    <location>
        <position position="256"/>
    </location>
</feature>
<evidence type="ECO:0000256" key="3">
    <source>
        <dbReference type="ARBA" id="ARBA00012967"/>
    </source>
</evidence>
<feature type="binding site" evidence="8">
    <location>
        <position position="115"/>
    </location>
    <ligand>
        <name>NAD(+)</name>
        <dbReference type="ChEBI" id="CHEBI:57540"/>
    </ligand>
</feature>
<dbReference type="CDD" id="cd05293">
    <property type="entry name" value="LDH_1"/>
    <property type="match status" value="1"/>
</dbReference>
<evidence type="ECO:0000256" key="1">
    <source>
        <dbReference type="ARBA" id="ARBA00004843"/>
    </source>
</evidence>
<dbReference type="GeneID" id="107226992"/>
<evidence type="ECO:0000256" key="6">
    <source>
        <dbReference type="ARBA" id="ARBA00049258"/>
    </source>
</evidence>
<organism evidence="13">
    <name type="scientific">Neodiprion lecontei</name>
    <name type="common">Redheaded pine sawfly</name>
    <dbReference type="NCBI Taxonomy" id="441921"/>
    <lineage>
        <taxon>Eukaryota</taxon>
        <taxon>Metazoa</taxon>
        <taxon>Ecdysozoa</taxon>
        <taxon>Arthropoda</taxon>
        <taxon>Hexapoda</taxon>
        <taxon>Insecta</taxon>
        <taxon>Pterygota</taxon>
        <taxon>Neoptera</taxon>
        <taxon>Endopterygota</taxon>
        <taxon>Hymenoptera</taxon>
        <taxon>Tenthredinoidea</taxon>
        <taxon>Diprionidae</taxon>
        <taxon>Diprioninae</taxon>
        <taxon>Neodiprion</taxon>
    </lineage>
</organism>
<dbReference type="InterPro" id="IPR001236">
    <property type="entry name" value="Lactate/malate_DH_N"/>
</dbReference>
<dbReference type="InterPro" id="IPR015955">
    <property type="entry name" value="Lactate_DH/Glyco_Ohase_4_C"/>
</dbReference>
<evidence type="ECO:0000256" key="4">
    <source>
        <dbReference type="ARBA" id="ARBA00023002"/>
    </source>
</evidence>
<evidence type="ECO:0000256" key="2">
    <source>
        <dbReference type="ARBA" id="ARBA00006054"/>
    </source>
</evidence>
<reference evidence="13" key="1">
    <citation type="submission" date="2025-08" db="UniProtKB">
        <authorList>
            <consortium name="RefSeq"/>
        </authorList>
    </citation>
    <scope>IDENTIFICATION</scope>
    <source>
        <tissue evidence="13">Thorax and Abdomen</tissue>
    </source>
</reference>
<dbReference type="GO" id="GO:0006089">
    <property type="term" value="P:lactate metabolic process"/>
    <property type="evidence" value="ECO:0007669"/>
    <property type="project" value="TreeGrafter"/>
</dbReference>
<comment type="similarity">
    <text evidence="2">Belongs to the LDH/MDH superfamily. LDH family.</text>
</comment>
<feature type="binding site" evidence="8">
    <location>
        <position position="176"/>
    </location>
    <ligand>
        <name>NAD(+)</name>
        <dbReference type="ChEBI" id="CHEBI:57540"/>
    </ligand>
</feature>
<evidence type="ECO:0000256" key="7">
    <source>
        <dbReference type="PIRSR" id="PIRSR000102-1"/>
    </source>
</evidence>
<dbReference type="InterPro" id="IPR022383">
    <property type="entry name" value="Lactate/malate_DH_C"/>
</dbReference>
<evidence type="ECO:0000256" key="8">
    <source>
        <dbReference type="PIRSR" id="PIRSR000102-3"/>
    </source>
</evidence>
<dbReference type="KEGG" id="nlo:107226992"/>
<dbReference type="PANTHER" id="PTHR43128">
    <property type="entry name" value="L-2-HYDROXYCARBOXYLATE DEHYDROGENASE (NAD(P)(+))"/>
    <property type="match status" value="1"/>
</dbReference>
<sequence length="395" mass="43387">MLRHLVLRVVKAPSQPRRCLVTARRLCARNPPLIRDAFASPNAVNNPEKIITPGNYRLTNCGPPPCLRDELLCNISEPIRDSSNKVTVVGAGMCGIAAINAILCQKITGHVAIVDAFPKRMEGEALDLQHGATFMGDPRIEYDTDFCASSNSKVVILTAGARQLEDESRLDLLQRNVEIFKNIIPPLVQYSPDAIFLVVTNPVDIMTWVTWKLSNLPVHKVIGTGTQIDSSRFQFLISERLGISPSSIAAWIIGEHGDSQVPLWSGVNVAGVQLRDIVPNIGLATDYEKWNEVHQEVIRAGMTLRCLKGYTNTAIGLCVAGIVDSILRNVNDVKSISTLVQGHHNICDEIFLSLPVALGEGGITKIIRMRMTEFEKKQLMLSAETIAKAQKDVKV</sequence>
<feature type="domain" description="Lactate/malate dehydrogenase C-terminal" evidence="11">
    <location>
        <begin position="226"/>
        <end position="392"/>
    </location>
</feature>
<evidence type="ECO:0000313" key="13">
    <source>
        <dbReference type="RefSeq" id="XP_015523480.2"/>
    </source>
</evidence>
<dbReference type="UniPathway" id="UPA00554">
    <property type="reaction ID" value="UER00611"/>
</dbReference>
<accession>A0A6J0CAP4</accession>
<gene>
    <name evidence="13" type="primary">LOC107226992</name>
</gene>
<keyword evidence="12" id="KW-1185">Reference proteome</keyword>
<dbReference type="OrthoDB" id="5405561at2759"/>
<dbReference type="EC" id="1.1.1.27" evidence="3 9"/>
<dbReference type="AlphaFoldDB" id="A0A6J0CAP4"/>
<dbReference type="SUPFAM" id="SSF51735">
    <property type="entry name" value="NAD(P)-binding Rossmann-fold domains"/>
    <property type="match status" value="1"/>
</dbReference>
<dbReference type="NCBIfam" id="TIGR01771">
    <property type="entry name" value="L-LDH-NAD"/>
    <property type="match status" value="1"/>
</dbReference>
<evidence type="ECO:0000259" key="11">
    <source>
        <dbReference type="Pfam" id="PF02866"/>
    </source>
</evidence>
<evidence type="ECO:0000313" key="12">
    <source>
        <dbReference type="Proteomes" id="UP000829291"/>
    </source>
</evidence>
<protein>
    <recommendedName>
        <fullName evidence="3 9">L-lactate dehydrogenase</fullName>
        <ecNumber evidence="3 9">1.1.1.27</ecNumber>
    </recommendedName>
</protein>
<dbReference type="PANTHER" id="PTHR43128:SF16">
    <property type="entry name" value="L-LACTATE DEHYDROGENASE"/>
    <property type="match status" value="1"/>
</dbReference>
<evidence type="ECO:0000256" key="5">
    <source>
        <dbReference type="ARBA" id="ARBA00023027"/>
    </source>
</evidence>
<name>A0A6J0CAP4_NEOLC</name>
<dbReference type="GO" id="GO:0005737">
    <property type="term" value="C:cytoplasm"/>
    <property type="evidence" value="ECO:0007669"/>
    <property type="project" value="InterPro"/>
</dbReference>
<proteinExistence type="inferred from homology"/>
<dbReference type="Gene3D" id="3.90.110.10">
    <property type="entry name" value="Lactate dehydrogenase/glycoside hydrolase, family 4, C-terminal"/>
    <property type="match status" value="1"/>
</dbReference>
<dbReference type="SUPFAM" id="SSF56327">
    <property type="entry name" value="LDH C-terminal domain-like"/>
    <property type="match status" value="1"/>
</dbReference>
<feature type="domain" description="Lactate/malate dehydrogenase N-terminal" evidence="10">
    <location>
        <begin position="85"/>
        <end position="223"/>
    </location>
</feature>
<dbReference type="InterPro" id="IPR011304">
    <property type="entry name" value="L-lactate_DH"/>
</dbReference>
<feature type="binding site" evidence="8">
    <location>
        <begin position="199"/>
        <end position="201"/>
    </location>
    <ligand>
        <name>NAD(+)</name>
        <dbReference type="ChEBI" id="CHEBI:57540"/>
    </ligand>
</feature>